<proteinExistence type="inferred from homology"/>
<dbReference type="CDD" id="cd22270">
    <property type="entry name" value="DPBB_kiwellin-like"/>
    <property type="match status" value="1"/>
</dbReference>
<dbReference type="Gene3D" id="2.40.40.10">
    <property type="entry name" value="RlpA-like domain"/>
    <property type="match status" value="1"/>
</dbReference>
<gene>
    <name evidence="5" type="ORF">IEQ34_021953</name>
</gene>
<evidence type="ECO:0000256" key="2">
    <source>
        <dbReference type="ARBA" id="ARBA00005592"/>
    </source>
</evidence>
<sequence>MVVALQECDNKYHSDNEKVVALSTGWYNHGSRCLKNIRINANGRSVLAKVVDECDSVNGCDYDHDYQPPCHNNIVDASPAVWKALEIPKADIGEYHITWSEA</sequence>
<protein>
    <submittedName>
        <fullName evidence="5">Uncharacterized protein</fullName>
    </submittedName>
</protein>
<dbReference type="AlphaFoldDB" id="A0AAV7FXF5"/>
<evidence type="ECO:0000256" key="3">
    <source>
        <dbReference type="ARBA" id="ARBA00022525"/>
    </source>
</evidence>
<comment type="subcellular location">
    <subcellularLocation>
        <location evidence="1">Secreted</location>
    </subcellularLocation>
</comment>
<dbReference type="PANTHER" id="PTHR33191:SF58">
    <property type="entry name" value="RIPENING-RELATED PROTEIN 1"/>
    <property type="match status" value="1"/>
</dbReference>
<comment type="caution">
    <text evidence="5">The sequence shown here is derived from an EMBL/GenBank/DDBJ whole genome shotgun (WGS) entry which is preliminary data.</text>
</comment>
<keyword evidence="3" id="KW-0964">Secreted</keyword>
<keyword evidence="4" id="KW-0732">Signal</keyword>
<dbReference type="InterPro" id="IPR039271">
    <property type="entry name" value="Kiwellin-like"/>
</dbReference>
<name>A0AAV7FXF5_DENCH</name>
<accession>A0AAV7FXF5</accession>
<dbReference type="Proteomes" id="UP000775213">
    <property type="component" value="Unassembled WGS sequence"/>
</dbReference>
<comment type="similarity">
    <text evidence="2">Belongs to the kiwellin family.</text>
</comment>
<keyword evidence="6" id="KW-1185">Reference proteome</keyword>
<dbReference type="Pfam" id="PF24300">
    <property type="entry name" value="KWL1"/>
    <property type="match status" value="1"/>
</dbReference>
<dbReference type="SUPFAM" id="SSF50685">
    <property type="entry name" value="Barwin-like endoglucanases"/>
    <property type="match status" value="1"/>
</dbReference>
<dbReference type="EMBL" id="JAGFBR010000019">
    <property type="protein sequence ID" value="KAH0448153.1"/>
    <property type="molecule type" value="Genomic_DNA"/>
</dbReference>
<dbReference type="GO" id="GO:0005576">
    <property type="term" value="C:extracellular region"/>
    <property type="evidence" value="ECO:0007669"/>
    <property type="project" value="UniProtKB-SubCell"/>
</dbReference>
<dbReference type="InterPro" id="IPR036908">
    <property type="entry name" value="RlpA-like_sf"/>
</dbReference>
<evidence type="ECO:0000313" key="5">
    <source>
        <dbReference type="EMBL" id="KAH0448153.1"/>
    </source>
</evidence>
<dbReference type="PANTHER" id="PTHR33191">
    <property type="entry name" value="RIPENING-RELATED PROTEIN 2-RELATED"/>
    <property type="match status" value="1"/>
</dbReference>
<evidence type="ECO:0000256" key="4">
    <source>
        <dbReference type="ARBA" id="ARBA00022729"/>
    </source>
</evidence>
<evidence type="ECO:0000313" key="6">
    <source>
        <dbReference type="Proteomes" id="UP000775213"/>
    </source>
</evidence>
<organism evidence="5 6">
    <name type="scientific">Dendrobium chrysotoxum</name>
    <name type="common">Orchid</name>
    <dbReference type="NCBI Taxonomy" id="161865"/>
    <lineage>
        <taxon>Eukaryota</taxon>
        <taxon>Viridiplantae</taxon>
        <taxon>Streptophyta</taxon>
        <taxon>Embryophyta</taxon>
        <taxon>Tracheophyta</taxon>
        <taxon>Spermatophyta</taxon>
        <taxon>Magnoliopsida</taxon>
        <taxon>Liliopsida</taxon>
        <taxon>Asparagales</taxon>
        <taxon>Orchidaceae</taxon>
        <taxon>Epidendroideae</taxon>
        <taxon>Malaxideae</taxon>
        <taxon>Dendrobiinae</taxon>
        <taxon>Dendrobium</taxon>
    </lineage>
</organism>
<evidence type="ECO:0000256" key="1">
    <source>
        <dbReference type="ARBA" id="ARBA00004613"/>
    </source>
</evidence>
<reference evidence="5 6" key="1">
    <citation type="journal article" date="2021" name="Hortic Res">
        <title>Chromosome-scale assembly of the Dendrobium chrysotoxum genome enhances the understanding of orchid evolution.</title>
        <authorList>
            <person name="Zhang Y."/>
            <person name="Zhang G.Q."/>
            <person name="Zhang D."/>
            <person name="Liu X.D."/>
            <person name="Xu X.Y."/>
            <person name="Sun W.H."/>
            <person name="Yu X."/>
            <person name="Zhu X."/>
            <person name="Wang Z.W."/>
            <person name="Zhao X."/>
            <person name="Zhong W.Y."/>
            <person name="Chen H."/>
            <person name="Yin W.L."/>
            <person name="Huang T."/>
            <person name="Niu S.C."/>
            <person name="Liu Z.J."/>
        </authorList>
    </citation>
    <scope>NUCLEOTIDE SEQUENCE [LARGE SCALE GENOMIC DNA]</scope>
    <source>
        <strain evidence="5">Lindl</strain>
    </source>
</reference>